<name>A0A6J5NRF6_9CAUD</name>
<reference evidence="1" key="1">
    <citation type="submission" date="2020-04" db="EMBL/GenBank/DDBJ databases">
        <authorList>
            <person name="Chiriac C."/>
            <person name="Salcher M."/>
            <person name="Ghai R."/>
            <person name="Kavagutti S V."/>
        </authorList>
    </citation>
    <scope>NUCLEOTIDE SEQUENCE</scope>
</reference>
<dbReference type="EMBL" id="LR796694">
    <property type="protein sequence ID" value="CAB4159755.1"/>
    <property type="molecule type" value="Genomic_DNA"/>
</dbReference>
<protein>
    <submittedName>
        <fullName evidence="1">Uncharacterized protein</fullName>
    </submittedName>
</protein>
<organism evidence="1">
    <name type="scientific">uncultured Caudovirales phage</name>
    <dbReference type="NCBI Taxonomy" id="2100421"/>
    <lineage>
        <taxon>Viruses</taxon>
        <taxon>Duplodnaviria</taxon>
        <taxon>Heunggongvirae</taxon>
        <taxon>Uroviricota</taxon>
        <taxon>Caudoviricetes</taxon>
        <taxon>Peduoviridae</taxon>
        <taxon>Maltschvirus</taxon>
        <taxon>Maltschvirus maltsch</taxon>
    </lineage>
</organism>
<evidence type="ECO:0000313" key="1">
    <source>
        <dbReference type="EMBL" id="CAB4159755.1"/>
    </source>
</evidence>
<gene>
    <name evidence="1" type="ORF">UFOVP718_6</name>
</gene>
<sequence length="175" mass="18938">MIAKAKPGVAGARDYIGNSDGPAAGKRAGTEEWVRQAIKYSNGALWNNGTYGQRDIKGKPGTMSVHATGRAMDLSYRKMDTKGIKEGRAVSKAFIDKVLANANAFGVQMVIDYFSKPWGASWRCDRQAWKVYETKTVSGAPGGDWWHVELSPAFADNPEAVKAIFEATFGVSTTA</sequence>
<proteinExistence type="predicted"/>
<accession>A0A6J5NRF6</accession>